<dbReference type="PANTHER" id="PTHR37984">
    <property type="entry name" value="PROTEIN CBG26694"/>
    <property type="match status" value="1"/>
</dbReference>
<dbReference type="PROSITE" id="PS50013">
    <property type="entry name" value="CHROMO_2"/>
    <property type="match status" value="1"/>
</dbReference>
<evidence type="ECO:0000313" key="5">
    <source>
        <dbReference type="EMBL" id="CEM37262.1"/>
    </source>
</evidence>
<dbReference type="OMA" id="ELLIWID"/>
<dbReference type="InterPro" id="IPR050951">
    <property type="entry name" value="Retrovirus_Pol_polyprotein"/>
</dbReference>
<dbReference type="InterPro" id="IPR036397">
    <property type="entry name" value="RNaseH_sf"/>
</dbReference>
<feature type="domain" description="Chromo" evidence="3">
    <location>
        <begin position="277"/>
        <end position="335"/>
    </location>
</feature>
<gene>
    <name evidence="5" type="ORF">Vbra_1628</name>
</gene>
<keyword evidence="1" id="KW-0175">Coiled coil</keyword>
<evidence type="ECO:0008006" key="7">
    <source>
        <dbReference type="Google" id="ProtNLM"/>
    </source>
</evidence>
<dbReference type="InterPro" id="IPR023780">
    <property type="entry name" value="Chromo_domain"/>
</dbReference>
<dbReference type="PROSITE" id="PS50994">
    <property type="entry name" value="INTEGRASE"/>
    <property type="match status" value="1"/>
</dbReference>
<dbReference type="EMBL" id="CDMY01000931">
    <property type="protein sequence ID" value="CEM37262.1"/>
    <property type="molecule type" value="Genomic_DNA"/>
</dbReference>
<dbReference type="InterPro" id="IPR016197">
    <property type="entry name" value="Chromo-like_dom_sf"/>
</dbReference>
<dbReference type="Gene3D" id="3.30.420.10">
    <property type="entry name" value="Ribonuclease H-like superfamily/Ribonuclease H"/>
    <property type="match status" value="1"/>
</dbReference>
<evidence type="ECO:0000256" key="1">
    <source>
        <dbReference type="SAM" id="Coils"/>
    </source>
</evidence>
<name>A0A0G4H138_VITBC</name>
<reference evidence="5 6" key="1">
    <citation type="submission" date="2014-11" db="EMBL/GenBank/DDBJ databases">
        <authorList>
            <person name="Zhu J."/>
            <person name="Qi W."/>
            <person name="Song R."/>
        </authorList>
    </citation>
    <scope>NUCLEOTIDE SEQUENCE [LARGE SCALE GENOMIC DNA]</scope>
</reference>
<dbReference type="InterPro" id="IPR001584">
    <property type="entry name" value="Integrase_cat-core"/>
</dbReference>
<dbReference type="OrthoDB" id="10030726at2759"/>
<feature type="coiled-coil region" evidence="1">
    <location>
        <begin position="136"/>
        <end position="163"/>
    </location>
</feature>
<accession>A0A0G4H138</accession>
<dbReference type="InterPro" id="IPR000953">
    <property type="entry name" value="Chromo/chromo_shadow_dom"/>
</dbReference>
<dbReference type="SUPFAM" id="SSF53098">
    <property type="entry name" value="Ribonuclease H-like"/>
    <property type="match status" value="1"/>
</dbReference>
<dbReference type="STRING" id="1169540.A0A0G4H138"/>
<protein>
    <recommendedName>
        <fullName evidence="7">Integrase catalytic domain-containing protein</fullName>
    </recommendedName>
</protein>
<dbReference type="Proteomes" id="UP000041254">
    <property type="component" value="Unassembled WGS sequence"/>
</dbReference>
<sequence length="434" mass="50038">MEAVVVRHGLPEEILTDNGSHFVNQLMREVTTRLRIKHTTITPMHPQGNGMIERFNRTLKDRIRPYLNKKQTNWDRVIPLFLYAYRTTEHESTGFTPFKMLTGREAVHPGSTARLVAMNETAAKTIDPDDAVKLIVEGIQAIHKEARKNMDRAKQQVAARESDLPAPREFKSGDRVRIFNDQAATSSSEQHIDDERAVEVSSGLLRRDRRQTVFNQDAFLTPDQDDLLKDFAVGQDRVPAAKRDSEGRREGAAGLGEDDLCLGDIQPDPRFEKGVVHEVEAIVGKRTHRGKVQYKLKWRWYPLSHATWEDESSLSCRELVQDYENRESGSDLRDDSLLPALYSTVRIRHVKELTREHTVKVTRLDKDGIELHYLREPTRTKRLKKQSLVGMKCTISLADFLRFFQWEKERDECEDGLEAPQQQQEEDKPQSMDE</sequence>
<dbReference type="InParanoid" id="A0A0G4H138"/>
<proteinExistence type="predicted"/>
<dbReference type="Gene3D" id="2.40.50.40">
    <property type="match status" value="1"/>
</dbReference>
<evidence type="ECO:0000313" key="6">
    <source>
        <dbReference type="Proteomes" id="UP000041254"/>
    </source>
</evidence>
<feature type="domain" description="Integrase catalytic" evidence="4">
    <location>
        <begin position="1"/>
        <end position="105"/>
    </location>
</feature>
<dbReference type="GO" id="GO:0015074">
    <property type="term" value="P:DNA integration"/>
    <property type="evidence" value="ECO:0007669"/>
    <property type="project" value="InterPro"/>
</dbReference>
<dbReference type="PANTHER" id="PTHR37984:SF5">
    <property type="entry name" value="PROTEIN NYNRIN-LIKE"/>
    <property type="match status" value="1"/>
</dbReference>
<dbReference type="SUPFAM" id="SSF54160">
    <property type="entry name" value="Chromo domain-like"/>
    <property type="match status" value="1"/>
</dbReference>
<organism evidence="5 6">
    <name type="scientific">Vitrella brassicaformis (strain CCMP3155)</name>
    <dbReference type="NCBI Taxonomy" id="1169540"/>
    <lineage>
        <taxon>Eukaryota</taxon>
        <taxon>Sar</taxon>
        <taxon>Alveolata</taxon>
        <taxon>Colpodellida</taxon>
        <taxon>Vitrellaceae</taxon>
        <taxon>Vitrella</taxon>
    </lineage>
</organism>
<evidence type="ECO:0000259" key="3">
    <source>
        <dbReference type="PROSITE" id="PS50013"/>
    </source>
</evidence>
<dbReference type="SMART" id="SM00298">
    <property type="entry name" value="CHROMO"/>
    <property type="match status" value="1"/>
</dbReference>
<feature type="compositionally biased region" description="Basic and acidic residues" evidence="2">
    <location>
        <begin position="425"/>
        <end position="434"/>
    </location>
</feature>
<dbReference type="Pfam" id="PF00385">
    <property type="entry name" value="Chromo"/>
    <property type="match status" value="1"/>
</dbReference>
<dbReference type="CDD" id="cd00024">
    <property type="entry name" value="CD_CSD"/>
    <property type="match status" value="1"/>
</dbReference>
<feature type="region of interest" description="Disordered" evidence="2">
    <location>
        <begin position="412"/>
        <end position="434"/>
    </location>
</feature>
<evidence type="ECO:0000259" key="4">
    <source>
        <dbReference type="PROSITE" id="PS50994"/>
    </source>
</evidence>
<dbReference type="GO" id="GO:0003676">
    <property type="term" value="F:nucleic acid binding"/>
    <property type="evidence" value="ECO:0007669"/>
    <property type="project" value="InterPro"/>
</dbReference>
<dbReference type="AlphaFoldDB" id="A0A0G4H138"/>
<dbReference type="VEuPathDB" id="CryptoDB:Vbra_1628"/>
<keyword evidence="6" id="KW-1185">Reference proteome</keyword>
<evidence type="ECO:0000256" key="2">
    <source>
        <dbReference type="SAM" id="MobiDB-lite"/>
    </source>
</evidence>
<dbReference type="PhylomeDB" id="A0A0G4H138"/>
<dbReference type="InterPro" id="IPR012337">
    <property type="entry name" value="RNaseH-like_sf"/>
</dbReference>